<dbReference type="InterPro" id="IPR001763">
    <property type="entry name" value="Rhodanese-like_dom"/>
</dbReference>
<gene>
    <name evidence="2" type="ORF">GCM10025883_29560</name>
</gene>
<protein>
    <recommendedName>
        <fullName evidence="1">Rhodanese domain-containing protein</fullName>
    </recommendedName>
</protein>
<feature type="domain" description="Rhodanese" evidence="1">
    <location>
        <begin position="47"/>
        <end position="140"/>
    </location>
</feature>
<proteinExistence type="predicted"/>
<sequence>MTATAPDTTAPAVDHATVTALLTSLFAGTTLKGAGTTSARAAYQDALYGRAVIVDLRPTPARLADGDLGVDTVLLDPAHPAKGLSQVRRMAEDSAVVLVSTDGVLARRIADHLHSAGLPWVDAVDGGFAAWRAAGLPITAQAA</sequence>
<comment type="caution">
    <text evidence="2">The sequence shown here is derived from an EMBL/GenBank/DDBJ whole genome shotgun (WGS) entry which is preliminary data.</text>
</comment>
<dbReference type="RefSeq" id="WP_284304534.1">
    <property type="nucleotide sequence ID" value="NZ_BSUO01000001.1"/>
</dbReference>
<accession>A0ABQ6ITZ4</accession>
<dbReference type="EMBL" id="BSUO01000001">
    <property type="protein sequence ID" value="GMA40911.1"/>
    <property type="molecule type" value="Genomic_DNA"/>
</dbReference>
<dbReference type="InterPro" id="IPR036873">
    <property type="entry name" value="Rhodanese-like_dom_sf"/>
</dbReference>
<evidence type="ECO:0000313" key="3">
    <source>
        <dbReference type="Proteomes" id="UP001157126"/>
    </source>
</evidence>
<evidence type="ECO:0000313" key="2">
    <source>
        <dbReference type="EMBL" id="GMA40911.1"/>
    </source>
</evidence>
<keyword evidence="3" id="KW-1185">Reference proteome</keyword>
<reference evidence="3" key="1">
    <citation type="journal article" date="2019" name="Int. J. Syst. Evol. Microbiol.">
        <title>The Global Catalogue of Microorganisms (GCM) 10K type strain sequencing project: providing services to taxonomists for standard genome sequencing and annotation.</title>
        <authorList>
            <consortium name="The Broad Institute Genomics Platform"/>
            <consortium name="The Broad Institute Genome Sequencing Center for Infectious Disease"/>
            <person name="Wu L."/>
            <person name="Ma J."/>
        </authorList>
    </citation>
    <scope>NUCLEOTIDE SEQUENCE [LARGE SCALE GENOMIC DNA]</scope>
    <source>
        <strain evidence="3">NBRC 113072</strain>
    </source>
</reference>
<name>A0ABQ6ITZ4_9MICO</name>
<dbReference type="SUPFAM" id="SSF52821">
    <property type="entry name" value="Rhodanese/Cell cycle control phosphatase"/>
    <property type="match status" value="1"/>
</dbReference>
<evidence type="ECO:0000259" key="1">
    <source>
        <dbReference type="PROSITE" id="PS50206"/>
    </source>
</evidence>
<dbReference type="Proteomes" id="UP001157126">
    <property type="component" value="Unassembled WGS sequence"/>
</dbReference>
<dbReference type="PROSITE" id="PS50206">
    <property type="entry name" value="RHODANESE_3"/>
    <property type="match status" value="1"/>
</dbReference>
<organism evidence="2 3">
    <name type="scientific">Mobilicoccus caccae</name>
    <dbReference type="NCBI Taxonomy" id="1859295"/>
    <lineage>
        <taxon>Bacteria</taxon>
        <taxon>Bacillati</taxon>
        <taxon>Actinomycetota</taxon>
        <taxon>Actinomycetes</taxon>
        <taxon>Micrococcales</taxon>
        <taxon>Dermatophilaceae</taxon>
        <taxon>Mobilicoccus</taxon>
    </lineage>
</organism>
<dbReference type="Gene3D" id="3.40.250.10">
    <property type="entry name" value="Rhodanese-like domain"/>
    <property type="match status" value="1"/>
</dbReference>